<evidence type="ECO:0000256" key="1">
    <source>
        <dbReference type="SAM" id="Phobius"/>
    </source>
</evidence>
<name>A0A2C5YHB5_9HYPO</name>
<keyword evidence="1" id="KW-0812">Transmembrane</keyword>
<keyword evidence="3" id="KW-1185">Reference proteome</keyword>
<evidence type="ECO:0000313" key="3">
    <source>
        <dbReference type="Proteomes" id="UP000224854"/>
    </source>
</evidence>
<dbReference type="PANTHER" id="PTHR39599:SF1">
    <property type="entry name" value="GPI-ANCHORED PROTEIN (EUROFUNG)"/>
    <property type="match status" value="1"/>
</dbReference>
<reference evidence="2 3" key="1">
    <citation type="submission" date="2017-06" db="EMBL/GenBank/DDBJ databases">
        <title>Ant-infecting Ophiocordyceps genomes reveal a high diversity of potential behavioral manipulation genes and a possible major role for enterotoxins.</title>
        <authorList>
            <person name="De Bekker C."/>
            <person name="Evans H.C."/>
            <person name="Brachmann A."/>
            <person name="Hughes D.P."/>
        </authorList>
    </citation>
    <scope>NUCLEOTIDE SEQUENCE [LARGE SCALE GENOMIC DNA]</scope>
    <source>
        <strain evidence="2 3">1348a</strain>
    </source>
</reference>
<dbReference type="AlphaFoldDB" id="A0A2C5YHB5"/>
<sequence length="222" mass="21952">MACPASSLVEVATVTPAPVLIARDECPANTSRCPTSLGAIFSDICCQLGQTCAFDANNNPACCPSGAVCTGTAPATPPSGAPSPSASYFPNPYFSFPLAPTSYPNSASCASAVRACSHNYNACITALDGADGTVHRVTVDVPGGGGTTVAPGTHSLGSSASSVCASLSTAACSTLGTKHCESFGQNSAADAMAKPRHASTLALVVAVGTVVSCIVSFTALCH</sequence>
<keyword evidence="1" id="KW-1133">Transmembrane helix</keyword>
<evidence type="ECO:0000313" key="2">
    <source>
        <dbReference type="EMBL" id="PHH77468.1"/>
    </source>
</evidence>
<gene>
    <name evidence="2" type="ORF">CDD82_3490</name>
</gene>
<comment type="caution">
    <text evidence="2">The sequence shown here is derived from an EMBL/GenBank/DDBJ whole genome shotgun (WGS) entry which is preliminary data.</text>
</comment>
<dbReference type="EMBL" id="NJEU01000267">
    <property type="protein sequence ID" value="PHH77468.1"/>
    <property type="molecule type" value="Genomic_DNA"/>
</dbReference>
<accession>A0A2C5YHB5</accession>
<dbReference type="Proteomes" id="UP000224854">
    <property type="component" value="Unassembled WGS sequence"/>
</dbReference>
<proteinExistence type="predicted"/>
<keyword evidence="1" id="KW-0472">Membrane</keyword>
<protein>
    <recommendedName>
        <fullName evidence="4">Gpi-anchored protein</fullName>
    </recommendedName>
</protein>
<dbReference type="PANTHER" id="PTHR39599">
    <property type="entry name" value="GPI-ANCHORED PROTEIN (EUROFUNG)-RELATED-RELATED"/>
    <property type="match status" value="1"/>
</dbReference>
<evidence type="ECO:0008006" key="4">
    <source>
        <dbReference type="Google" id="ProtNLM"/>
    </source>
</evidence>
<organism evidence="2 3">
    <name type="scientific">Ophiocordyceps australis</name>
    <dbReference type="NCBI Taxonomy" id="1399860"/>
    <lineage>
        <taxon>Eukaryota</taxon>
        <taxon>Fungi</taxon>
        <taxon>Dikarya</taxon>
        <taxon>Ascomycota</taxon>
        <taxon>Pezizomycotina</taxon>
        <taxon>Sordariomycetes</taxon>
        <taxon>Hypocreomycetidae</taxon>
        <taxon>Hypocreales</taxon>
        <taxon>Ophiocordycipitaceae</taxon>
        <taxon>Ophiocordyceps</taxon>
    </lineage>
</organism>
<feature type="transmembrane region" description="Helical" evidence="1">
    <location>
        <begin position="201"/>
        <end position="220"/>
    </location>
</feature>
<dbReference type="OrthoDB" id="5410926at2759"/>